<comment type="caution">
    <text evidence="4">The sequence shown here is derived from an EMBL/GenBank/DDBJ whole genome shotgun (WGS) entry which is preliminary data.</text>
</comment>
<reference evidence="4 5" key="1">
    <citation type="submission" date="2018-05" db="EMBL/GenBank/DDBJ databases">
        <title>Genomic Encyclopedia of Archaeal and Bacterial Type Strains, Phase II (KMG-II): from individual species to whole genera.</title>
        <authorList>
            <person name="Goeker M."/>
        </authorList>
    </citation>
    <scope>NUCLEOTIDE SEQUENCE [LARGE SCALE GENOMIC DNA]</scope>
    <source>
        <strain evidence="4 5">DSM 19975</strain>
    </source>
</reference>
<dbReference type="RefSeq" id="WP_109607539.1">
    <property type="nucleotide sequence ID" value="NZ_QGHA01000002.1"/>
</dbReference>
<proteinExistence type="predicted"/>
<organism evidence="4 5">
    <name type="scientific">Mucilaginibacter oryzae</name>
    <dbReference type="NCBI Taxonomy" id="468058"/>
    <lineage>
        <taxon>Bacteria</taxon>
        <taxon>Pseudomonadati</taxon>
        <taxon>Bacteroidota</taxon>
        <taxon>Sphingobacteriia</taxon>
        <taxon>Sphingobacteriales</taxon>
        <taxon>Sphingobacteriaceae</taxon>
        <taxon>Mucilaginibacter</taxon>
    </lineage>
</organism>
<evidence type="ECO:0000313" key="5">
    <source>
        <dbReference type="Proteomes" id="UP000245678"/>
    </source>
</evidence>
<accession>A0A316HDQ8</accession>
<dbReference type="PANTHER" id="PTHR43479:SF11">
    <property type="entry name" value="ACREF_ENVCD OPERON REPRESSOR-RELATED"/>
    <property type="match status" value="1"/>
</dbReference>
<dbReference type="Proteomes" id="UP000245678">
    <property type="component" value="Unassembled WGS sequence"/>
</dbReference>
<dbReference type="InterPro" id="IPR009057">
    <property type="entry name" value="Homeodomain-like_sf"/>
</dbReference>
<dbReference type="InterPro" id="IPR001647">
    <property type="entry name" value="HTH_TetR"/>
</dbReference>
<feature type="DNA-binding region" description="H-T-H motif" evidence="2">
    <location>
        <begin position="30"/>
        <end position="49"/>
    </location>
</feature>
<dbReference type="EMBL" id="QGHA01000002">
    <property type="protein sequence ID" value="PWK79359.1"/>
    <property type="molecule type" value="Genomic_DNA"/>
</dbReference>
<evidence type="ECO:0000256" key="2">
    <source>
        <dbReference type="PROSITE-ProRule" id="PRU00335"/>
    </source>
</evidence>
<keyword evidence="1 2" id="KW-0238">DNA-binding</keyword>
<dbReference type="PANTHER" id="PTHR43479">
    <property type="entry name" value="ACREF/ENVCD OPERON REPRESSOR-RELATED"/>
    <property type="match status" value="1"/>
</dbReference>
<dbReference type="PROSITE" id="PS50977">
    <property type="entry name" value="HTH_TETR_2"/>
    <property type="match status" value="1"/>
</dbReference>
<dbReference type="Gene3D" id="1.10.10.60">
    <property type="entry name" value="Homeodomain-like"/>
    <property type="match status" value="1"/>
</dbReference>
<dbReference type="GO" id="GO:0003677">
    <property type="term" value="F:DNA binding"/>
    <property type="evidence" value="ECO:0007669"/>
    <property type="project" value="UniProtKB-UniRule"/>
</dbReference>
<dbReference type="AlphaFoldDB" id="A0A316HDQ8"/>
<gene>
    <name evidence="4" type="ORF">LX99_01816</name>
</gene>
<dbReference type="SUPFAM" id="SSF46689">
    <property type="entry name" value="Homeodomain-like"/>
    <property type="match status" value="1"/>
</dbReference>
<evidence type="ECO:0000259" key="3">
    <source>
        <dbReference type="PROSITE" id="PS50977"/>
    </source>
</evidence>
<name>A0A316HDQ8_9SPHI</name>
<feature type="domain" description="HTH tetR-type" evidence="3">
    <location>
        <begin position="7"/>
        <end position="67"/>
    </location>
</feature>
<dbReference type="InterPro" id="IPR050624">
    <property type="entry name" value="HTH-type_Tx_Regulator"/>
</dbReference>
<dbReference type="Pfam" id="PF00440">
    <property type="entry name" value="TetR_N"/>
    <property type="match status" value="1"/>
</dbReference>
<evidence type="ECO:0000313" key="4">
    <source>
        <dbReference type="EMBL" id="PWK79359.1"/>
    </source>
</evidence>
<dbReference type="PRINTS" id="PR00455">
    <property type="entry name" value="HTHTETR"/>
</dbReference>
<dbReference type="Gene3D" id="1.10.357.10">
    <property type="entry name" value="Tetracycline Repressor, domain 2"/>
    <property type="match status" value="1"/>
</dbReference>
<sequence length="196" mass="22750">MKRTENDQVREEIILAAEVVFERYGYIRVSMQDISDECKKGRSTIYHYFKNKEEVLDALCEKLFLNCLAESEATISKRRSFSANIESFNITKLKNLRHFAAKYKLAIDDLRLDLAGFILKMRAFAEREVALVRQIIEWGVENKDISQFTTEEIDFLSVTLNSAFKSFEQEVIVFGKFPQTDSQVAWLAQMIHKGLS</sequence>
<keyword evidence="5" id="KW-1185">Reference proteome</keyword>
<evidence type="ECO:0000256" key="1">
    <source>
        <dbReference type="ARBA" id="ARBA00023125"/>
    </source>
</evidence>
<protein>
    <submittedName>
        <fullName evidence="4">TetR family transcriptional regulator</fullName>
    </submittedName>
</protein>